<keyword evidence="5 7" id="KW-0472">Membrane</keyword>
<sequence>MASAWPLLGNLAVLLLPMDRALMIMSSLGAGHEDGVLAHALCGTAVWVWAAMHAILVQSAMLAAGLWSIIVLPPADGSESKSLTNFMGLLAFMCVCVLGVSSLARLRRRAFNVFQWLHITLAPLVLAFACLHDHKVFRFALLGAVLYGSDVAARLVLRRRRATATATVYPCISPGHAGVALSDSCSSRHVVLRIHTGAPPGCFPGQHVWIKVPSVSGWEWHPYSVAAYDGSSFALVIKATGDWERRLCKAVEQASALTAAGGGELAGVPLDVCYEGLYGTSDLQAAVASSDHIQLFAGGSGITPLASIIEAMLLISPAPADATPPSKRPSAAGAANGHGPLSAPAVAPAPVGAAQEMPAHMGPRVQLIWAVTQETDTKPLMPLLSAAAARGWQIDIHCTRQQPGEHPHSLQLTHTSHASQVYSADHHTHAHSHSHAHGRPAHAALHVTARSGAPVGSAEAAPAKPPCPPWRLHGGAGWAVAALAAGVGAVGCALGTLASSTHTCTVSASAKTSSGDKEGVVGWTRSVRAAFTAHAAGAARTAAAAEEESGAGGWRRLAGAVLRGLGGGEVSSCPQELRVRGSPSVALRVCRAWGREDPILCVKCDPFKARSPLEAAWTCCPARECYYGPQLAPLIGWVLGAMLGAFLACYIWRAWSRRAAAAAVKRSVSTGGTGAGAAGAAKRWAPMLLVPRRPLEWVADLRRAAGGGGGRAGGAKPGSPEAEPLLPRSNSDAHGQGLAAAEEGAGRLAHGGEEGRAGLEPIVDALGLGAAGVPGSGLGGRGCGICVHFKRPDIEAYIRHAATGELGDDGGPGGIAGYGGAVVGVVVCGPEALTAEVTGWYMRVLAGDCPNAWFRGFSFTT</sequence>
<keyword evidence="10" id="KW-1185">Reference proteome</keyword>
<dbReference type="Gene3D" id="3.40.50.80">
    <property type="entry name" value="Nucleotide-binding domain of ferredoxin-NADP reductase (FNR) module"/>
    <property type="match status" value="1"/>
</dbReference>
<dbReference type="SUPFAM" id="SSF63380">
    <property type="entry name" value="Riboflavin synthase domain-like"/>
    <property type="match status" value="1"/>
</dbReference>
<protein>
    <recommendedName>
        <fullName evidence="8">FAD-binding FR-type domain-containing protein</fullName>
    </recommendedName>
</protein>
<dbReference type="OrthoDB" id="167398at2759"/>
<feature type="compositionally biased region" description="Gly residues" evidence="6">
    <location>
        <begin position="706"/>
        <end position="716"/>
    </location>
</feature>
<feature type="region of interest" description="Disordered" evidence="6">
    <location>
        <begin position="320"/>
        <end position="343"/>
    </location>
</feature>
<dbReference type="Pfam" id="PF08022">
    <property type="entry name" value="FAD_binding_8"/>
    <property type="match status" value="1"/>
</dbReference>
<dbReference type="InterPro" id="IPR050369">
    <property type="entry name" value="RBOH/FRE"/>
</dbReference>
<keyword evidence="2 7" id="KW-0812">Transmembrane</keyword>
<organism evidence="9 10">
    <name type="scientific">Edaphochlamys debaryana</name>
    <dbReference type="NCBI Taxonomy" id="47281"/>
    <lineage>
        <taxon>Eukaryota</taxon>
        <taxon>Viridiplantae</taxon>
        <taxon>Chlorophyta</taxon>
        <taxon>core chlorophytes</taxon>
        <taxon>Chlorophyceae</taxon>
        <taxon>CS clade</taxon>
        <taxon>Chlamydomonadales</taxon>
        <taxon>Chlamydomonadales incertae sedis</taxon>
        <taxon>Edaphochlamys</taxon>
    </lineage>
</organism>
<evidence type="ECO:0000256" key="3">
    <source>
        <dbReference type="ARBA" id="ARBA00022989"/>
    </source>
</evidence>
<feature type="transmembrane region" description="Helical" evidence="7">
    <location>
        <begin position="113"/>
        <end position="132"/>
    </location>
</feature>
<comment type="subcellular location">
    <subcellularLocation>
        <location evidence="1">Membrane</location>
        <topology evidence="1">Multi-pass membrane protein</topology>
    </subcellularLocation>
</comment>
<proteinExistence type="predicted"/>
<evidence type="ECO:0000256" key="4">
    <source>
        <dbReference type="ARBA" id="ARBA00023002"/>
    </source>
</evidence>
<dbReference type="EMBL" id="JAEHOE010000123">
    <property type="protein sequence ID" value="KAG2485733.1"/>
    <property type="molecule type" value="Genomic_DNA"/>
</dbReference>
<reference evidence="9" key="1">
    <citation type="journal article" date="2020" name="bioRxiv">
        <title>Comparative genomics of Chlamydomonas.</title>
        <authorList>
            <person name="Craig R.J."/>
            <person name="Hasan A.R."/>
            <person name="Ness R.W."/>
            <person name="Keightley P.D."/>
        </authorList>
    </citation>
    <scope>NUCLEOTIDE SEQUENCE</scope>
    <source>
        <strain evidence="9">CCAP 11/70</strain>
    </source>
</reference>
<dbReference type="InterPro" id="IPR039261">
    <property type="entry name" value="FNR_nucleotide-bd"/>
</dbReference>
<dbReference type="PROSITE" id="PS51384">
    <property type="entry name" value="FAD_FR"/>
    <property type="match status" value="1"/>
</dbReference>
<dbReference type="PANTHER" id="PTHR11972">
    <property type="entry name" value="NADPH OXIDASE"/>
    <property type="match status" value="1"/>
</dbReference>
<gene>
    <name evidence="9" type="ORF">HYH03_015542</name>
</gene>
<evidence type="ECO:0000256" key="6">
    <source>
        <dbReference type="SAM" id="MobiDB-lite"/>
    </source>
</evidence>
<comment type="caution">
    <text evidence="9">The sequence shown here is derived from an EMBL/GenBank/DDBJ whole genome shotgun (WGS) entry which is preliminary data.</text>
</comment>
<feature type="transmembrane region" description="Helical" evidence="7">
    <location>
        <begin position="83"/>
        <end position="101"/>
    </location>
</feature>
<dbReference type="InterPro" id="IPR013112">
    <property type="entry name" value="FAD-bd_8"/>
</dbReference>
<dbReference type="InterPro" id="IPR017938">
    <property type="entry name" value="Riboflavin_synthase-like_b-brl"/>
</dbReference>
<keyword evidence="4" id="KW-0560">Oxidoreductase</keyword>
<evidence type="ECO:0000256" key="5">
    <source>
        <dbReference type="ARBA" id="ARBA00023136"/>
    </source>
</evidence>
<dbReference type="GO" id="GO:0016491">
    <property type="term" value="F:oxidoreductase activity"/>
    <property type="evidence" value="ECO:0007669"/>
    <property type="project" value="UniProtKB-KW"/>
</dbReference>
<dbReference type="InterPro" id="IPR017927">
    <property type="entry name" value="FAD-bd_FR_type"/>
</dbReference>
<dbReference type="AlphaFoldDB" id="A0A835XKE7"/>
<dbReference type="GO" id="GO:0005886">
    <property type="term" value="C:plasma membrane"/>
    <property type="evidence" value="ECO:0007669"/>
    <property type="project" value="TreeGrafter"/>
</dbReference>
<feature type="transmembrane region" description="Helical" evidence="7">
    <location>
        <begin position="45"/>
        <end position="71"/>
    </location>
</feature>
<evidence type="ECO:0000313" key="10">
    <source>
        <dbReference type="Proteomes" id="UP000612055"/>
    </source>
</evidence>
<evidence type="ECO:0000259" key="8">
    <source>
        <dbReference type="PROSITE" id="PS51384"/>
    </source>
</evidence>
<dbReference type="InterPro" id="IPR013130">
    <property type="entry name" value="Fe3_Rdtase_TM_dom"/>
</dbReference>
<dbReference type="Proteomes" id="UP000612055">
    <property type="component" value="Unassembled WGS sequence"/>
</dbReference>
<evidence type="ECO:0000256" key="7">
    <source>
        <dbReference type="SAM" id="Phobius"/>
    </source>
</evidence>
<feature type="transmembrane region" description="Helical" evidence="7">
    <location>
        <begin position="631"/>
        <end position="652"/>
    </location>
</feature>
<dbReference type="Pfam" id="PF01794">
    <property type="entry name" value="Ferric_reduct"/>
    <property type="match status" value="1"/>
</dbReference>
<evidence type="ECO:0000256" key="1">
    <source>
        <dbReference type="ARBA" id="ARBA00004141"/>
    </source>
</evidence>
<feature type="domain" description="FAD-binding FR-type" evidence="8">
    <location>
        <begin position="157"/>
        <end position="284"/>
    </location>
</feature>
<dbReference type="PANTHER" id="PTHR11972:SF69">
    <property type="entry name" value="FERRIC REDUCTION OXIDASE 6-RELATED"/>
    <property type="match status" value="1"/>
</dbReference>
<feature type="region of interest" description="Disordered" evidence="6">
    <location>
        <begin position="706"/>
        <end position="738"/>
    </location>
</feature>
<name>A0A835XKE7_9CHLO</name>
<dbReference type="CDD" id="cd06186">
    <property type="entry name" value="NOX_Duox_like_FAD_NADP"/>
    <property type="match status" value="1"/>
</dbReference>
<evidence type="ECO:0000313" key="9">
    <source>
        <dbReference type="EMBL" id="KAG2485733.1"/>
    </source>
</evidence>
<dbReference type="SUPFAM" id="SSF52343">
    <property type="entry name" value="Ferredoxin reductase-like, C-terminal NADP-linked domain"/>
    <property type="match status" value="1"/>
</dbReference>
<evidence type="ECO:0000256" key="2">
    <source>
        <dbReference type="ARBA" id="ARBA00022692"/>
    </source>
</evidence>
<keyword evidence="3 7" id="KW-1133">Transmembrane helix</keyword>
<accession>A0A835XKE7</accession>